<dbReference type="HOGENOM" id="CLU_3421555_0_0_1"/>
<evidence type="ECO:0000313" key="1">
    <source>
        <dbReference type="EnsemblMetazoa" id="tetur16g02840.1"/>
    </source>
</evidence>
<reference evidence="1" key="2">
    <citation type="submission" date="2015-06" db="UniProtKB">
        <authorList>
            <consortium name="EnsemblMetazoa"/>
        </authorList>
    </citation>
    <scope>IDENTIFICATION</scope>
</reference>
<organism evidence="1 2">
    <name type="scientific">Tetranychus urticae</name>
    <name type="common">Two-spotted spider mite</name>
    <dbReference type="NCBI Taxonomy" id="32264"/>
    <lineage>
        <taxon>Eukaryota</taxon>
        <taxon>Metazoa</taxon>
        <taxon>Ecdysozoa</taxon>
        <taxon>Arthropoda</taxon>
        <taxon>Chelicerata</taxon>
        <taxon>Arachnida</taxon>
        <taxon>Acari</taxon>
        <taxon>Acariformes</taxon>
        <taxon>Trombidiformes</taxon>
        <taxon>Prostigmata</taxon>
        <taxon>Eleutherengona</taxon>
        <taxon>Raphignathae</taxon>
        <taxon>Tetranychoidea</taxon>
        <taxon>Tetranychidae</taxon>
        <taxon>Tetranychus</taxon>
    </lineage>
</organism>
<dbReference type="EMBL" id="CAEY01000281">
    <property type="status" value="NOT_ANNOTATED_CDS"/>
    <property type="molecule type" value="Genomic_DNA"/>
</dbReference>
<dbReference type="AlphaFoldDB" id="T1KP04"/>
<evidence type="ECO:0000313" key="2">
    <source>
        <dbReference type="Proteomes" id="UP000015104"/>
    </source>
</evidence>
<keyword evidence="2" id="KW-1185">Reference proteome</keyword>
<proteinExistence type="predicted"/>
<reference evidence="2" key="1">
    <citation type="submission" date="2011-08" db="EMBL/GenBank/DDBJ databases">
        <authorList>
            <person name="Rombauts S."/>
        </authorList>
    </citation>
    <scope>NUCLEOTIDE SEQUENCE</scope>
    <source>
        <strain evidence="2">London</strain>
    </source>
</reference>
<dbReference type="Proteomes" id="UP000015104">
    <property type="component" value="Unassembled WGS sequence"/>
</dbReference>
<protein>
    <submittedName>
        <fullName evidence="1">Uncharacterized protein</fullName>
    </submittedName>
</protein>
<dbReference type="EnsemblMetazoa" id="tetur16g02840.1">
    <property type="protein sequence ID" value="tetur16g02840.1"/>
    <property type="gene ID" value="tetur16g02840"/>
</dbReference>
<sequence length="24" mass="2799">MRMAMKKCFTPALGWETLDNLKIT</sequence>
<accession>T1KP04</accession>
<name>T1KP04_TETUR</name>